<organism evidence="1 2">
    <name type="scientific">Symbiodinium microadriaticum</name>
    <name type="common">Dinoflagellate</name>
    <name type="synonym">Zooxanthella microadriatica</name>
    <dbReference type="NCBI Taxonomy" id="2951"/>
    <lineage>
        <taxon>Eukaryota</taxon>
        <taxon>Sar</taxon>
        <taxon>Alveolata</taxon>
        <taxon>Dinophyceae</taxon>
        <taxon>Suessiales</taxon>
        <taxon>Symbiodiniaceae</taxon>
        <taxon>Symbiodinium</taxon>
    </lineage>
</organism>
<proteinExistence type="predicted"/>
<dbReference type="EMBL" id="LSRX01000329">
    <property type="protein sequence ID" value="OLQ00409.1"/>
    <property type="molecule type" value="Genomic_DNA"/>
</dbReference>
<comment type="caution">
    <text evidence="1">The sequence shown here is derived from an EMBL/GenBank/DDBJ whole genome shotgun (WGS) entry which is preliminary data.</text>
</comment>
<keyword evidence="2" id="KW-1185">Reference proteome</keyword>
<evidence type="ECO:0000313" key="2">
    <source>
        <dbReference type="Proteomes" id="UP000186817"/>
    </source>
</evidence>
<reference evidence="1 2" key="1">
    <citation type="submission" date="2016-02" db="EMBL/GenBank/DDBJ databases">
        <title>Genome analysis of coral dinoflagellate symbionts highlights evolutionary adaptations to a symbiotic lifestyle.</title>
        <authorList>
            <person name="Aranda M."/>
            <person name="Li Y."/>
            <person name="Liew Y.J."/>
            <person name="Baumgarten S."/>
            <person name="Simakov O."/>
            <person name="Wilson M."/>
            <person name="Piel J."/>
            <person name="Ashoor H."/>
            <person name="Bougouffa S."/>
            <person name="Bajic V.B."/>
            <person name="Ryu T."/>
            <person name="Ravasi T."/>
            <person name="Bayer T."/>
            <person name="Micklem G."/>
            <person name="Kim H."/>
            <person name="Bhak J."/>
            <person name="Lajeunesse T.C."/>
            <person name="Voolstra C.R."/>
        </authorList>
    </citation>
    <scope>NUCLEOTIDE SEQUENCE [LARGE SCALE GENOMIC DNA]</scope>
    <source>
        <strain evidence="1 2">CCMP2467</strain>
    </source>
</reference>
<name>A0A1Q9DZ48_SYMMI</name>
<sequence>MAIVPGSYKERQSLYSQFKRLQVRHIRTREESAVGSHDMGSLDAVMEDKKTNVTIHLGHSEQQKTKDALQVDETMELEAARAMLGANNMNHMMVNSAHKPVHHAVGEAKLLGVRLQSSKHQAELSKQMIAHTDELNNSFANLQAVASHGKNIPESQCFAAVELARQRLELFNVDSIEARRVAPRPKKAKKVQVTADRAVKWSASIGGKVAGKDLVWKFSKLAASGKHPQNSERDLQAAVRKFGLKMNVKIEEAPVRLYNPSTETIYEAKLPMICPVSFATAIWREGPDLFESIFMGAEGKAGAQRFWTNARENASWFKAAAIPESSYPGLLPIYLYGDDVDAYRNSESGAVSAIGWGCDFGYKNEAMLQTLLLCVYAEYTACEHTHDDIMLYACEKFKQMADPHINHPWHFGGFKFMLCSCRGDLKWINGKFKIHHYMRNKDEFCSMCSACKKHDDVRHTYTDFREGSLHKQGRLSNDEYLASKALEDLPIPMVNGGVHLCRFLHDTTHSQLLGTSKVLNGSVLTYLIEVGEFGQFPRTGFYEHGLQALCRPAYLNFKAWMRRHGLAATQPRFTAARLNRKHRGQFPCLASKAINGKRVSFWLAYICVQRLQRKDATNLDELISTCMWSYCSMLREFDVCGMVLTTEQAALLHKYGSLHLLSYAYLRKLSSQTVRKQLLRSSFCIIPKHHFLQHALDESMDSLINPGVYNLLAAESWVGSIGRISRKVHRLKVSARTIERYLCVVRLHLTRQKNRLRRQV</sequence>
<evidence type="ECO:0000313" key="1">
    <source>
        <dbReference type="EMBL" id="OLQ00409.1"/>
    </source>
</evidence>
<dbReference type="OrthoDB" id="420308at2759"/>
<gene>
    <name evidence="1" type="ORF">AK812_SmicGene16942</name>
</gene>
<accession>A0A1Q9DZ48</accession>
<protein>
    <submittedName>
        <fullName evidence="1">Uncharacterized protein</fullName>
    </submittedName>
</protein>
<dbReference type="AlphaFoldDB" id="A0A1Q9DZ48"/>
<dbReference type="Proteomes" id="UP000186817">
    <property type="component" value="Unassembled WGS sequence"/>
</dbReference>